<comment type="function">
    <text evidence="4 14">Catalyzes ATP-dependent phosphorylation of adenosylcobinamide and addition of GMP to adenosylcobinamide phosphate.</text>
</comment>
<keyword evidence="8 14" id="KW-0169">Cobalamin biosynthesis</keyword>
<evidence type="ECO:0000256" key="12">
    <source>
        <dbReference type="ARBA" id="ARBA00022840"/>
    </source>
</evidence>
<keyword evidence="10 14" id="KW-0547">Nucleotide-binding</keyword>
<protein>
    <recommendedName>
        <fullName evidence="14">Bifunctional adenosylcobalamin biosynthesis protein</fullName>
        <ecNumber evidence="14">2.7.1.156</ecNumber>
        <ecNumber evidence="14">2.7.7.62</ecNumber>
    </recommendedName>
</protein>
<dbReference type="RefSeq" id="WP_055662445.1">
    <property type="nucleotide sequence ID" value="NZ_CYPR01000045.1"/>
</dbReference>
<organism evidence="17 18">
    <name type="scientific">Jannaschia seosinensis</name>
    <dbReference type="NCBI Taxonomy" id="313367"/>
    <lineage>
        <taxon>Bacteria</taxon>
        <taxon>Pseudomonadati</taxon>
        <taxon>Pseudomonadota</taxon>
        <taxon>Alphaproteobacteria</taxon>
        <taxon>Rhodobacterales</taxon>
        <taxon>Roseobacteraceae</taxon>
        <taxon>Jannaschia</taxon>
    </lineage>
</organism>
<feature type="binding site" evidence="16">
    <location>
        <position position="65"/>
    </location>
    <ligand>
        <name>GTP</name>
        <dbReference type="ChEBI" id="CHEBI:37565"/>
    </ligand>
</feature>
<comment type="catalytic activity">
    <reaction evidence="3">
        <text>adenosylcob(III)inamide + GTP = adenosylcob(III)inamide phosphate + GDP + H(+)</text>
        <dbReference type="Rhea" id="RHEA:15765"/>
        <dbReference type="ChEBI" id="CHEBI:2480"/>
        <dbReference type="ChEBI" id="CHEBI:15378"/>
        <dbReference type="ChEBI" id="CHEBI:37565"/>
        <dbReference type="ChEBI" id="CHEBI:58189"/>
        <dbReference type="ChEBI" id="CHEBI:58502"/>
        <dbReference type="EC" id="2.7.1.156"/>
    </reaction>
</comment>
<evidence type="ECO:0000256" key="7">
    <source>
        <dbReference type="ARBA" id="ARBA00007490"/>
    </source>
</evidence>
<dbReference type="EC" id="2.7.7.62" evidence="14"/>
<evidence type="ECO:0000256" key="3">
    <source>
        <dbReference type="ARBA" id="ARBA00001522"/>
    </source>
</evidence>
<dbReference type="UniPathway" id="UPA00148">
    <property type="reaction ID" value="UER00236"/>
</dbReference>
<feature type="binding site" evidence="16">
    <location>
        <begin position="12"/>
        <end position="19"/>
    </location>
    <ligand>
        <name>GTP</name>
        <dbReference type="ChEBI" id="CHEBI:37565"/>
    </ligand>
</feature>
<comment type="catalytic activity">
    <reaction evidence="2 14">
        <text>adenosylcob(III)inamide phosphate + GTP + H(+) = adenosylcob(III)inamide-GDP + diphosphate</text>
        <dbReference type="Rhea" id="RHEA:22712"/>
        <dbReference type="ChEBI" id="CHEBI:15378"/>
        <dbReference type="ChEBI" id="CHEBI:33019"/>
        <dbReference type="ChEBI" id="CHEBI:37565"/>
        <dbReference type="ChEBI" id="CHEBI:58502"/>
        <dbReference type="ChEBI" id="CHEBI:60487"/>
        <dbReference type="EC" id="2.7.7.62"/>
    </reaction>
</comment>
<dbReference type="AlphaFoldDB" id="A0A0M7B5I2"/>
<keyword evidence="11 14" id="KW-0418">Kinase</keyword>
<comment type="similarity">
    <text evidence="7 14">Belongs to the CobU/CobP family.</text>
</comment>
<comment type="pathway">
    <text evidence="6 14">Cofactor biosynthesis; adenosylcobalamin biosynthesis; adenosylcobalamin from cob(II)yrinate a,c-diamide: step 5/7.</text>
</comment>
<keyword evidence="9 14" id="KW-0808">Transferase</keyword>
<evidence type="ECO:0000256" key="10">
    <source>
        <dbReference type="ARBA" id="ARBA00022741"/>
    </source>
</evidence>
<feature type="binding site" evidence="16">
    <location>
        <begin position="37"/>
        <end position="39"/>
    </location>
    <ligand>
        <name>GTP</name>
        <dbReference type="ChEBI" id="CHEBI:37565"/>
    </ligand>
</feature>
<evidence type="ECO:0000256" key="15">
    <source>
        <dbReference type="PIRSR" id="PIRSR006135-1"/>
    </source>
</evidence>
<dbReference type="Proteomes" id="UP000049455">
    <property type="component" value="Unassembled WGS sequence"/>
</dbReference>
<evidence type="ECO:0000256" key="14">
    <source>
        <dbReference type="PIRNR" id="PIRNR006135"/>
    </source>
</evidence>
<dbReference type="EC" id="2.7.1.156" evidence="14"/>
<dbReference type="GO" id="GO:0043752">
    <property type="term" value="F:adenosylcobinamide kinase activity"/>
    <property type="evidence" value="ECO:0007669"/>
    <property type="project" value="UniProtKB-EC"/>
</dbReference>
<dbReference type="PANTHER" id="PTHR34848:SF1">
    <property type="entry name" value="BIFUNCTIONAL ADENOSYLCOBALAMIN BIOSYNTHESIS PROTEIN COBU"/>
    <property type="match status" value="1"/>
</dbReference>
<dbReference type="PIRSF" id="PIRSF006135">
    <property type="entry name" value="CobU"/>
    <property type="match status" value="1"/>
</dbReference>
<dbReference type="InterPro" id="IPR003203">
    <property type="entry name" value="CobU/CobP"/>
</dbReference>
<accession>A0A0M7B5I2</accession>
<evidence type="ECO:0000256" key="1">
    <source>
        <dbReference type="ARBA" id="ARBA00000312"/>
    </source>
</evidence>
<evidence type="ECO:0000256" key="5">
    <source>
        <dbReference type="ARBA" id="ARBA00004692"/>
    </source>
</evidence>
<evidence type="ECO:0000256" key="2">
    <source>
        <dbReference type="ARBA" id="ARBA00000711"/>
    </source>
</evidence>
<dbReference type="OrthoDB" id="9788370at2"/>
<dbReference type="CDD" id="cd00544">
    <property type="entry name" value="CobU"/>
    <property type="match status" value="1"/>
</dbReference>
<dbReference type="STRING" id="313367.JSE7799_00782"/>
<proteinExistence type="inferred from homology"/>
<evidence type="ECO:0000256" key="9">
    <source>
        <dbReference type="ARBA" id="ARBA00022679"/>
    </source>
</evidence>
<dbReference type="SUPFAM" id="SSF52540">
    <property type="entry name" value="P-loop containing nucleoside triphosphate hydrolases"/>
    <property type="match status" value="1"/>
</dbReference>
<dbReference type="InterPro" id="IPR027417">
    <property type="entry name" value="P-loop_NTPase"/>
</dbReference>
<dbReference type="NCBIfam" id="NF004469">
    <property type="entry name" value="PRK05800.1"/>
    <property type="match status" value="1"/>
</dbReference>
<reference evidence="17 18" key="1">
    <citation type="submission" date="2015-09" db="EMBL/GenBank/DDBJ databases">
        <authorList>
            <person name="Jackson K.R."/>
            <person name="Lunt B.L."/>
            <person name="Fisher J.N.B."/>
            <person name="Gardner A.V."/>
            <person name="Bailey M.E."/>
            <person name="Deus L.M."/>
            <person name="Earl A.S."/>
            <person name="Gibby P.D."/>
            <person name="Hartmann K.A."/>
            <person name="Liu J.E."/>
            <person name="Manci A.M."/>
            <person name="Nielsen D.A."/>
            <person name="Solomon M.B."/>
            <person name="Breakwell D.P."/>
            <person name="Burnett S.H."/>
            <person name="Grose J.H."/>
        </authorList>
    </citation>
    <scope>NUCLEOTIDE SEQUENCE [LARGE SCALE GENOMIC DNA]</scope>
    <source>
        <strain evidence="17 18">CECT 7799</strain>
    </source>
</reference>
<dbReference type="GO" id="GO:0005524">
    <property type="term" value="F:ATP binding"/>
    <property type="evidence" value="ECO:0007669"/>
    <property type="project" value="UniProtKB-UniRule"/>
</dbReference>
<keyword evidence="18" id="KW-1185">Reference proteome</keyword>
<evidence type="ECO:0000256" key="6">
    <source>
        <dbReference type="ARBA" id="ARBA00005159"/>
    </source>
</evidence>
<feature type="binding site" evidence="16">
    <location>
        <position position="85"/>
    </location>
    <ligand>
        <name>GTP</name>
        <dbReference type="ChEBI" id="CHEBI:37565"/>
    </ligand>
</feature>
<feature type="active site" description="GMP-histidine intermediate" evidence="15">
    <location>
        <position position="53"/>
    </location>
</feature>
<keyword evidence="13 14" id="KW-0342">GTP-binding</keyword>
<dbReference type="GO" id="GO:0005525">
    <property type="term" value="F:GTP binding"/>
    <property type="evidence" value="ECO:0007669"/>
    <property type="project" value="UniProtKB-UniRule"/>
</dbReference>
<evidence type="ECO:0000256" key="16">
    <source>
        <dbReference type="PIRSR" id="PIRSR006135-2"/>
    </source>
</evidence>
<dbReference type="Pfam" id="PF02283">
    <property type="entry name" value="CobU"/>
    <property type="match status" value="1"/>
</dbReference>
<evidence type="ECO:0000313" key="17">
    <source>
        <dbReference type="EMBL" id="CUH27715.1"/>
    </source>
</evidence>
<evidence type="ECO:0000256" key="8">
    <source>
        <dbReference type="ARBA" id="ARBA00022573"/>
    </source>
</evidence>
<evidence type="ECO:0000256" key="13">
    <source>
        <dbReference type="ARBA" id="ARBA00023134"/>
    </source>
</evidence>
<dbReference type="GO" id="GO:0009236">
    <property type="term" value="P:cobalamin biosynthetic process"/>
    <property type="evidence" value="ECO:0007669"/>
    <property type="project" value="UniProtKB-UniRule"/>
</dbReference>
<keyword evidence="12 14" id="KW-0067">ATP-binding</keyword>
<comment type="pathway">
    <text evidence="5 14">Cofactor biosynthesis; adenosylcobalamin biosynthesis; adenosylcobalamin from cob(II)yrinate a,c-diamide: step 6/7.</text>
</comment>
<dbReference type="EMBL" id="CYPR01000045">
    <property type="protein sequence ID" value="CUH27715.1"/>
    <property type="molecule type" value="Genomic_DNA"/>
</dbReference>
<evidence type="ECO:0000256" key="11">
    <source>
        <dbReference type="ARBA" id="ARBA00022777"/>
    </source>
</evidence>
<evidence type="ECO:0000313" key="18">
    <source>
        <dbReference type="Proteomes" id="UP000049455"/>
    </source>
</evidence>
<dbReference type="Gene3D" id="3.40.50.300">
    <property type="entry name" value="P-loop containing nucleotide triphosphate hydrolases"/>
    <property type="match status" value="1"/>
</dbReference>
<comment type="catalytic activity">
    <reaction evidence="1 14">
        <text>adenosylcob(III)inamide + ATP = adenosylcob(III)inamide phosphate + ADP + H(+)</text>
        <dbReference type="Rhea" id="RHEA:15769"/>
        <dbReference type="ChEBI" id="CHEBI:2480"/>
        <dbReference type="ChEBI" id="CHEBI:15378"/>
        <dbReference type="ChEBI" id="CHEBI:30616"/>
        <dbReference type="ChEBI" id="CHEBI:58502"/>
        <dbReference type="ChEBI" id="CHEBI:456216"/>
        <dbReference type="EC" id="2.7.1.156"/>
    </reaction>
</comment>
<sequence>MSDIPVITLALGHAASGKSLWAEREAARSGGALHYVATARVWDTEMQGKVAAHAARRGADWTLVEEPLDLARVAAAADEGTVLIDCATMWLTNLMMEERGWREPAEAWIAAMRAAPARFVVVSNDVGGGVTPDNAMARAFQRDQGALNQRLAEVADRVVLVTAGLAQVLK</sequence>
<dbReference type="PANTHER" id="PTHR34848">
    <property type="match status" value="1"/>
</dbReference>
<gene>
    <name evidence="17" type="primary">cobP</name>
    <name evidence="17" type="ORF">JSE7799_00782</name>
</gene>
<dbReference type="GO" id="GO:0008820">
    <property type="term" value="F:cobinamide phosphate guanylyltransferase activity"/>
    <property type="evidence" value="ECO:0007669"/>
    <property type="project" value="UniProtKB-UniRule"/>
</dbReference>
<name>A0A0M7B5I2_9RHOB</name>
<evidence type="ECO:0000256" key="4">
    <source>
        <dbReference type="ARBA" id="ARBA00003889"/>
    </source>
</evidence>